<dbReference type="PRINTS" id="PR00344">
    <property type="entry name" value="BCTRLSENSOR"/>
</dbReference>
<dbReference type="InterPro" id="IPR005467">
    <property type="entry name" value="His_kinase_dom"/>
</dbReference>
<dbReference type="InterPro" id="IPR013656">
    <property type="entry name" value="PAS_4"/>
</dbReference>
<dbReference type="STRING" id="671072.PL9214430242"/>
<keyword evidence="4" id="KW-0808">Transferase</keyword>
<dbReference type="Gene3D" id="3.30.450.20">
    <property type="entry name" value="PAS domain"/>
    <property type="match status" value="4"/>
</dbReference>
<dbReference type="Gene3D" id="1.10.287.130">
    <property type="match status" value="1"/>
</dbReference>
<evidence type="ECO:0000256" key="2">
    <source>
        <dbReference type="ARBA" id="ARBA00012438"/>
    </source>
</evidence>
<feature type="domain" description="PAS" evidence="10">
    <location>
        <begin position="45"/>
        <end position="117"/>
    </location>
</feature>
<dbReference type="SUPFAM" id="SSF55785">
    <property type="entry name" value="PYP-like sensor domain (PAS domain)"/>
    <property type="match status" value="4"/>
</dbReference>
<dbReference type="SUPFAM" id="SSF55874">
    <property type="entry name" value="ATPase domain of HSP90 chaperone/DNA topoisomerase II/histidine kinase"/>
    <property type="match status" value="1"/>
</dbReference>
<evidence type="ECO:0000256" key="7">
    <source>
        <dbReference type="ARBA" id="ARBA00023136"/>
    </source>
</evidence>
<evidence type="ECO:0000256" key="8">
    <source>
        <dbReference type="SAM" id="Coils"/>
    </source>
</evidence>
<accession>A0A1J1LJA5</accession>
<evidence type="ECO:0000259" key="10">
    <source>
        <dbReference type="PROSITE" id="PS50112"/>
    </source>
</evidence>
<dbReference type="EMBL" id="CZDF01000148">
    <property type="protein sequence ID" value="CUR32270.1"/>
    <property type="molecule type" value="Genomic_DNA"/>
</dbReference>
<dbReference type="SMART" id="SM00091">
    <property type="entry name" value="PAS"/>
    <property type="match status" value="3"/>
</dbReference>
<organism evidence="12 13">
    <name type="scientific">Planktothrix tepida PCC 9214</name>
    <dbReference type="NCBI Taxonomy" id="671072"/>
    <lineage>
        <taxon>Bacteria</taxon>
        <taxon>Bacillati</taxon>
        <taxon>Cyanobacteriota</taxon>
        <taxon>Cyanophyceae</taxon>
        <taxon>Oscillatoriophycideae</taxon>
        <taxon>Oscillatoriales</taxon>
        <taxon>Microcoleaceae</taxon>
        <taxon>Planktothrix</taxon>
    </lineage>
</organism>
<dbReference type="SMART" id="SM00387">
    <property type="entry name" value="HATPase_c"/>
    <property type="match status" value="1"/>
</dbReference>
<dbReference type="Proteomes" id="UP000184315">
    <property type="component" value="Unassembled WGS sequence"/>
</dbReference>
<dbReference type="Pfam" id="PF00512">
    <property type="entry name" value="HisKA"/>
    <property type="match status" value="1"/>
</dbReference>
<evidence type="ECO:0000259" key="11">
    <source>
        <dbReference type="PROSITE" id="PS50113"/>
    </source>
</evidence>
<dbReference type="InterPro" id="IPR003661">
    <property type="entry name" value="HisK_dim/P_dom"/>
</dbReference>
<dbReference type="InterPro" id="IPR003594">
    <property type="entry name" value="HATPase_dom"/>
</dbReference>
<dbReference type="Pfam" id="PF08448">
    <property type="entry name" value="PAS_4"/>
    <property type="match status" value="1"/>
</dbReference>
<keyword evidence="5 12" id="KW-0418">Kinase</keyword>
<reference evidence="13" key="1">
    <citation type="submission" date="2015-10" db="EMBL/GenBank/DDBJ databases">
        <authorList>
            <person name="Regsiter A."/>
            <person name="william w."/>
        </authorList>
    </citation>
    <scope>NUCLEOTIDE SEQUENCE [LARGE SCALE GENOMIC DNA]</scope>
</reference>
<feature type="domain" description="PAC" evidence="11">
    <location>
        <begin position="378"/>
        <end position="431"/>
    </location>
</feature>
<sequence length="813" mass="92302">MDDDAKTKTELIEELQALRAEVAMLKQKSGVLPSSEQPDQEFLQSEQLFAGFFNAATQSNVGLFIVDKNLRFLHINQVLADINGYSIQEHLGQLLANLLPELAPTLTPLLQTLIETRQPISNLEISGYVPSQPGVLRHCINSFFPISSTTGDVIAVGGIVLEITEYKQVIEALQQSEFNLRTAQRIAHVGSWHWDQITNTVIWSEEMYQIHGCDLNQSPPQGKELEPYIHPDDFADYQQLIERALAGHSFEVDLRIIRPNGEIRYIEARGEPGIFNAQGELLHLYGTVLDVTERKRVEQALRQSEFALREAQRIAHVGSWQWEQDNEKIIWSEEIYRIHGLDPNSAVPDAQKRDKYIHPDDLDIHQAMFNASVRGEAYEFDLRIIRPDGEVRYIEARAEPGIFNERGELIWLFGTVLDVTDRKRVEATLQESNRRWRSLLDQVQLMVVGLDTQGVVEYVNPFFLQVTGYTEPEVMGQEWFKTFVVAEEWQVSRTHFVDLLEQHVPYSHYQNRIITKSGEERIIVWNNTVLQDTTGNPIGSPVQTSVIGIIGIGKDITEQHKLERLKSEFVSIVSHELRTPLTSMQVALSLLDQKWVDPTSEEGQGMIHVTAEGVDRLVRLVNDILDLERLDSGKVHLEKQSCYPNDLIQTAINQMKDLANQSDIQFEVSVVSYPIQADPDRLIQVLTNLLSNAIRFSPCDSIIKIQVEKFSSLSVEDLSPVTCLQFMIQDQGRGIPSHQLESIFERFQQLDASDSRSKGGTGLGLAICRSIIEQHGGRIWAESNLQIRKGSCFYFTLPILEGDQDGKETDFID</sequence>
<feature type="domain" description="PAC" evidence="11">
    <location>
        <begin position="507"/>
        <end position="568"/>
    </location>
</feature>
<dbReference type="NCBIfam" id="TIGR00229">
    <property type="entry name" value="sensory_box"/>
    <property type="match status" value="4"/>
</dbReference>
<keyword evidence="7" id="KW-0472">Membrane</keyword>
<dbReference type="SMART" id="SM00086">
    <property type="entry name" value="PAC"/>
    <property type="match status" value="4"/>
</dbReference>
<keyword evidence="6" id="KW-0902">Two-component regulatory system</keyword>
<dbReference type="SUPFAM" id="SSF47384">
    <property type="entry name" value="Homodimeric domain of signal transducing histidine kinase"/>
    <property type="match status" value="1"/>
</dbReference>
<evidence type="ECO:0000256" key="5">
    <source>
        <dbReference type="ARBA" id="ARBA00022777"/>
    </source>
</evidence>
<dbReference type="InterPro" id="IPR000014">
    <property type="entry name" value="PAS"/>
</dbReference>
<dbReference type="PROSITE" id="PS50113">
    <property type="entry name" value="PAC"/>
    <property type="match status" value="3"/>
</dbReference>
<dbReference type="PANTHER" id="PTHR43304:SF1">
    <property type="entry name" value="PAC DOMAIN-CONTAINING PROTEIN"/>
    <property type="match status" value="1"/>
</dbReference>
<feature type="domain" description="PAC" evidence="11">
    <location>
        <begin position="250"/>
        <end position="303"/>
    </location>
</feature>
<evidence type="ECO:0000256" key="1">
    <source>
        <dbReference type="ARBA" id="ARBA00000085"/>
    </source>
</evidence>
<protein>
    <recommendedName>
        <fullName evidence="2">histidine kinase</fullName>
        <ecNumber evidence="2">2.7.13.3</ecNumber>
    </recommendedName>
</protein>
<dbReference type="AlphaFoldDB" id="A0A1J1LJA5"/>
<comment type="catalytic activity">
    <reaction evidence="1">
        <text>ATP + protein L-histidine = ADP + protein N-phospho-L-histidine.</text>
        <dbReference type="EC" id="2.7.13.3"/>
    </reaction>
</comment>
<evidence type="ECO:0000313" key="13">
    <source>
        <dbReference type="Proteomes" id="UP000184315"/>
    </source>
</evidence>
<dbReference type="InterPro" id="IPR052162">
    <property type="entry name" value="Sensor_kinase/Photoreceptor"/>
</dbReference>
<evidence type="ECO:0000259" key="9">
    <source>
        <dbReference type="PROSITE" id="PS50109"/>
    </source>
</evidence>
<gene>
    <name evidence="12" type="ORF">PL9214430242</name>
</gene>
<proteinExistence type="predicted"/>
<dbReference type="Pfam" id="PF02518">
    <property type="entry name" value="HATPase_c"/>
    <property type="match status" value="1"/>
</dbReference>
<dbReference type="CDD" id="cd16922">
    <property type="entry name" value="HATPase_EvgS-ArcB-TorS-like"/>
    <property type="match status" value="1"/>
</dbReference>
<dbReference type="InterPro" id="IPR004358">
    <property type="entry name" value="Sig_transdc_His_kin-like_C"/>
</dbReference>
<keyword evidence="3" id="KW-0597">Phosphoprotein</keyword>
<dbReference type="InterPro" id="IPR001610">
    <property type="entry name" value="PAC"/>
</dbReference>
<dbReference type="InterPro" id="IPR013655">
    <property type="entry name" value="PAS_fold_3"/>
</dbReference>
<name>A0A1J1LJA5_9CYAN</name>
<dbReference type="FunFam" id="1.10.287.130:FF:000001">
    <property type="entry name" value="Two-component sensor histidine kinase"/>
    <property type="match status" value="1"/>
</dbReference>
<dbReference type="InterPro" id="IPR036890">
    <property type="entry name" value="HATPase_C_sf"/>
</dbReference>
<dbReference type="PROSITE" id="PS50109">
    <property type="entry name" value="HIS_KIN"/>
    <property type="match status" value="1"/>
</dbReference>
<dbReference type="Pfam" id="PF08447">
    <property type="entry name" value="PAS_3"/>
    <property type="match status" value="3"/>
</dbReference>
<dbReference type="PROSITE" id="PS50112">
    <property type="entry name" value="PAS"/>
    <property type="match status" value="2"/>
</dbReference>
<dbReference type="CDD" id="cd00082">
    <property type="entry name" value="HisKA"/>
    <property type="match status" value="1"/>
</dbReference>
<dbReference type="RefSeq" id="WP_072719011.1">
    <property type="nucleotide sequence ID" value="NZ_LN889796.1"/>
</dbReference>
<dbReference type="GO" id="GO:0000155">
    <property type="term" value="F:phosphorelay sensor kinase activity"/>
    <property type="evidence" value="ECO:0007669"/>
    <property type="project" value="InterPro"/>
</dbReference>
<evidence type="ECO:0000256" key="6">
    <source>
        <dbReference type="ARBA" id="ARBA00023012"/>
    </source>
</evidence>
<evidence type="ECO:0000313" key="12">
    <source>
        <dbReference type="EMBL" id="CUR32270.1"/>
    </source>
</evidence>
<dbReference type="InterPro" id="IPR036097">
    <property type="entry name" value="HisK_dim/P_sf"/>
</dbReference>
<keyword evidence="13" id="KW-1185">Reference proteome</keyword>
<dbReference type="Gene3D" id="2.10.70.100">
    <property type="match status" value="2"/>
</dbReference>
<dbReference type="Gene3D" id="3.30.565.10">
    <property type="entry name" value="Histidine kinase-like ATPase, C-terminal domain"/>
    <property type="match status" value="1"/>
</dbReference>
<dbReference type="EC" id="2.7.13.3" evidence="2"/>
<dbReference type="OrthoDB" id="518094at2"/>
<dbReference type="SMART" id="SM00388">
    <property type="entry name" value="HisKA"/>
    <property type="match status" value="1"/>
</dbReference>
<feature type="domain" description="Histidine kinase" evidence="9">
    <location>
        <begin position="572"/>
        <end position="801"/>
    </location>
</feature>
<dbReference type="CDD" id="cd00130">
    <property type="entry name" value="PAS"/>
    <property type="match status" value="3"/>
</dbReference>
<feature type="domain" description="PAS" evidence="10">
    <location>
        <begin position="432"/>
        <end position="503"/>
    </location>
</feature>
<evidence type="ECO:0000256" key="3">
    <source>
        <dbReference type="ARBA" id="ARBA00022553"/>
    </source>
</evidence>
<evidence type="ECO:0000256" key="4">
    <source>
        <dbReference type="ARBA" id="ARBA00022679"/>
    </source>
</evidence>
<feature type="coiled-coil region" evidence="8">
    <location>
        <begin position="1"/>
        <end position="28"/>
    </location>
</feature>
<dbReference type="InterPro" id="IPR035965">
    <property type="entry name" value="PAS-like_dom_sf"/>
</dbReference>
<dbReference type="InterPro" id="IPR000700">
    <property type="entry name" value="PAS-assoc_C"/>
</dbReference>
<dbReference type="FunFam" id="3.30.565.10:FF:000006">
    <property type="entry name" value="Sensor histidine kinase WalK"/>
    <property type="match status" value="1"/>
</dbReference>
<keyword evidence="8" id="KW-0175">Coiled coil</keyword>
<dbReference type="PANTHER" id="PTHR43304">
    <property type="entry name" value="PHYTOCHROME-LIKE PROTEIN CPH1"/>
    <property type="match status" value="1"/>
</dbReference>